<dbReference type="EMBL" id="BMJJ01000004">
    <property type="protein sequence ID" value="GGD18107.1"/>
    <property type="molecule type" value="Genomic_DNA"/>
</dbReference>
<dbReference type="Proteomes" id="UP000613160">
    <property type="component" value="Unassembled WGS sequence"/>
</dbReference>
<gene>
    <name evidence="2" type="ORF">GCM10011335_21220</name>
</gene>
<protein>
    <submittedName>
        <fullName evidence="2">Uncharacterized protein</fullName>
    </submittedName>
</protein>
<evidence type="ECO:0000313" key="2">
    <source>
        <dbReference type="EMBL" id="GGD18107.1"/>
    </source>
</evidence>
<name>A0A917DA07_9HYPH</name>
<dbReference type="RefSeq" id="WP_188850571.1">
    <property type="nucleotide sequence ID" value="NZ_BMJJ01000004.1"/>
</dbReference>
<organism evidence="2 3">
    <name type="scientific">Aureimonas glaciei</name>
    <dbReference type="NCBI Taxonomy" id="1776957"/>
    <lineage>
        <taxon>Bacteria</taxon>
        <taxon>Pseudomonadati</taxon>
        <taxon>Pseudomonadota</taxon>
        <taxon>Alphaproteobacteria</taxon>
        <taxon>Hyphomicrobiales</taxon>
        <taxon>Aurantimonadaceae</taxon>
        <taxon>Aureimonas</taxon>
    </lineage>
</organism>
<reference evidence="2" key="1">
    <citation type="journal article" date="2014" name="Int. J. Syst. Evol. Microbiol.">
        <title>Complete genome sequence of Corynebacterium casei LMG S-19264T (=DSM 44701T), isolated from a smear-ripened cheese.</title>
        <authorList>
            <consortium name="US DOE Joint Genome Institute (JGI-PGF)"/>
            <person name="Walter F."/>
            <person name="Albersmeier A."/>
            <person name="Kalinowski J."/>
            <person name="Ruckert C."/>
        </authorList>
    </citation>
    <scope>NUCLEOTIDE SEQUENCE</scope>
    <source>
        <strain evidence="2">CGMCC 1.15493</strain>
    </source>
</reference>
<feature type="signal peptide" evidence="1">
    <location>
        <begin position="1"/>
        <end position="25"/>
    </location>
</feature>
<evidence type="ECO:0000256" key="1">
    <source>
        <dbReference type="SAM" id="SignalP"/>
    </source>
</evidence>
<keyword evidence="3" id="KW-1185">Reference proteome</keyword>
<keyword evidence="1" id="KW-0732">Signal</keyword>
<comment type="caution">
    <text evidence="2">The sequence shown here is derived from an EMBL/GenBank/DDBJ whole genome shotgun (WGS) entry which is preliminary data.</text>
</comment>
<dbReference type="AlphaFoldDB" id="A0A917DA07"/>
<reference evidence="2" key="2">
    <citation type="submission" date="2020-09" db="EMBL/GenBank/DDBJ databases">
        <authorList>
            <person name="Sun Q."/>
            <person name="Zhou Y."/>
        </authorList>
    </citation>
    <scope>NUCLEOTIDE SEQUENCE</scope>
    <source>
        <strain evidence="2">CGMCC 1.15493</strain>
    </source>
</reference>
<evidence type="ECO:0000313" key="3">
    <source>
        <dbReference type="Proteomes" id="UP000613160"/>
    </source>
</evidence>
<sequence length="178" mass="18513">MSPASTIGLALAAALSMLVVAPASAGGDTAFFDRVVGQWSGPGEIVAGKYKGTKFNCTLTGEPHGNEVGMALEGTCRVGIFSQKMRADVTKQGVTYKGAFLDGAKGKGLDIISGNVDGNQMVVGLDRKQLKGAMIAKLDGRDKMNISISVRVADDLVPVLGMRLARGEATIKQTALEQ</sequence>
<feature type="chain" id="PRO_5038069663" evidence="1">
    <location>
        <begin position="26"/>
        <end position="178"/>
    </location>
</feature>
<proteinExistence type="predicted"/>
<accession>A0A917DA07</accession>